<comment type="caution">
    <text evidence="1">The sequence shown here is derived from an EMBL/GenBank/DDBJ whole genome shotgun (WGS) entry which is preliminary data.</text>
</comment>
<dbReference type="STRING" id="1798481.A2678_01745"/>
<proteinExistence type="predicted"/>
<dbReference type="Proteomes" id="UP000178815">
    <property type="component" value="Unassembled WGS sequence"/>
</dbReference>
<gene>
    <name evidence="1" type="ORF">A2678_01745</name>
</gene>
<reference evidence="1 2" key="1">
    <citation type="journal article" date="2016" name="Nat. Commun.">
        <title>Thousands of microbial genomes shed light on interconnected biogeochemical processes in an aquifer system.</title>
        <authorList>
            <person name="Anantharaman K."/>
            <person name="Brown C.T."/>
            <person name="Hug L.A."/>
            <person name="Sharon I."/>
            <person name="Castelle C.J."/>
            <person name="Probst A.J."/>
            <person name="Thomas B.C."/>
            <person name="Singh A."/>
            <person name="Wilkins M.J."/>
            <person name="Karaoz U."/>
            <person name="Brodie E.L."/>
            <person name="Williams K.H."/>
            <person name="Hubbard S.S."/>
            <person name="Banfield J.F."/>
        </authorList>
    </citation>
    <scope>NUCLEOTIDE SEQUENCE [LARGE SCALE GENOMIC DNA]</scope>
</reference>
<evidence type="ECO:0000313" key="2">
    <source>
        <dbReference type="Proteomes" id="UP000178815"/>
    </source>
</evidence>
<sequence>MLDSDGHGTWQLAPSANATIPQYPVIGDSCDGTWVPANLGAQKFFNFPDVKPGDSGEDTVSLHVGTNDAYACVDVAITKNDDVSSVQPELTAGDVANTDSIFDGELAQNLNFFAWVDNGAGTQGAIPGDNIWQAGEPPLFTNNIGPASDVLGGKSYTLANSQTGPLVASTTNYIGLAWCAGTLTTPTPGTIHCDGAGMGNIAQTDSMVASIAFRVVQSRNNSDFVCGNVAPQPGVTHSLRLENETIVADGPWTIINDGTHGYLAWTGDANEFNYTFSAQGLTPSTNYDLIYYADGWPGNNPGAFIGTFTTDGAGAIASTTANPNLNTDLPELPDGNFAVGAKIWLVRTSDYNNGTLATGPMTAWNPSQYLFEGNVYIHYDDTNHL</sequence>
<organism evidence="1 2">
    <name type="scientific">Candidatus Kaiserbacteria bacterium RIFCSPHIGHO2_01_FULL_53_31</name>
    <dbReference type="NCBI Taxonomy" id="1798481"/>
    <lineage>
        <taxon>Bacteria</taxon>
        <taxon>Candidatus Kaiseribacteriota</taxon>
    </lineage>
</organism>
<dbReference type="EMBL" id="MFKU01000012">
    <property type="protein sequence ID" value="OGG48475.1"/>
    <property type="molecule type" value="Genomic_DNA"/>
</dbReference>
<evidence type="ECO:0000313" key="1">
    <source>
        <dbReference type="EMBL" id="OGG48475.1"/>
    </source>
</evidence>
<accession>A0A1F6CH26</accession>
<name>A0A1F6CH26_9BACT</name>
<dbReference type="AlphaFoldDB" id="A0A1F6CH26"/>
<protein>
    <submittedName>
        <fullName evidence="1">Uncharacterized protein</fullName>
    </submittedName>
</protein>